<reference evidence="5 6" key="1">
    <citation type="submission" date="2013-11" db="EMBL/GenBank/DDBJ databases">
        <title>Metagenomic analysis of a methanogenic consortium involved in long chain n-alkane degradation.</title>
        <authorList>
            <person name="Davidova I.A."/>
            <person name="Callaghan A.V."/>
            <person name="Wawrik B."/>
            <person name="Pruitt S."/>
            <person name="Marks C."/>
            <person name="Duncan K.E."/>
            <person name="Suflita J.M."/>
        </authorList>
    </citation>
    <scope>NUCLEOTIDE SEQUENCE [LARGE SCALE GENOMIC DNA]</scope>
    <source>
        <strain evidence="5 6">SPR</strain>
    </source>
</reference>
<name>A0A0D2HJE7_9BACT</name>
<dbReference type="AlphaFoldDB" id="A0A0D2HJE7"/>
<gene>
    <name evidence="5" type="ORF">X474_27735</name>
</gene>
<dbReference type="GO" id="GO:0051536">
    <property type="term" value="F:iron-sulfur cluster binding"/>
    <property type="evidence" value="ECO:0007669"/>
    <property type="project" value="UniProtKB-KW"/>
</dbReference>
<dbReference type="Proteomes" id="UP000032233">
    <property type="component" value="Unassembled WGS sequence"/>
</dbReference>
<dbReference type="InterPro" id="IPR019546">
    <property type="entry name" value="TAT_signal_bac_arc"/>
</dbReference>
<keyword evidence="3" id="KW-0411">Iron-sulfur</keyword>
<evidence type="ECO:0000256" key="4">
    <source>
        <dbReference type="SAM" id="MobiDB-lite"/>
    </source>
</evidence>
<comment type="caution">
    <text evidence="5">The sequence shown here is derived from an EMBL/GenBank/DDBJ whole genome shotgun (WGS) entry which is preliminary data.</text>
</comment>
<dbReference type="RefSeq" id="WP_052515635.1">
    <property type="nucleotide sequence ID" value="NZ_AZAC01000083.1"/>
</dbReference>
<evidence type="ECO:0000256" key="1">
    <source>
        <dbReference type="ARBA" id="ARBA00004196"/>
    </source>
</evidence>
<comment type="subunit">
    <text evidence="2">Heterodimer of a large and a small subunit.</text>
</comment>
<dbReference type="SUPFAM" id="SSF53187">
    <property type="entry name" value="Zn-dependent exopeptidases"/>
    <property type="match status" value="1"/>
</dbReference>
<dbReference type="InterPro" id="IPR006311">
    <property type="entry name" value="TAT_signal"/>
</dbReference>
<accession>A0A0D2HJE7</accession>
<sequence length="387" mass="41847">MKNKPVTRAAAEQGSCPDSAGDSSVSRRNFLKGSLTLGASLALVGLGPVTGANAAFVYPDIRPSQGVTKKLWLSHYMPSLKGTNLDTPVFFFESGKPGATALLIGGTHCSEVAAHTAALCVLENARVEKGRLIVIPYANRSGLSTRDTINNIPRWHGIKSRSGPRYICYGNRRTDPKDQKVPDPEQYVHPSGYVNKKGNEARNLNRCYPGLKDGTPTEQLAYGIIQLVKAEKADFCLDCHEASTPSGKQAPNRKKSGRLAYTLVSHPSGLEIAASAILDLEEDAGITMKLEESRKGFRGLSHLEIGDATDCVSFLSESPNPGQDWDASDAEVINNPKYPFAHRVGLHVRLFLKLAENYELLKDKGLIIKGLPSYGDLMAKGVGAFLN</sequence>
<evidence type="ECO:0000256" key="2">
    <source>
        <dbReference type="ARBA" id="ARBA00011771"/>
    </source>
</evidence>
<evidence type="ECO:0000313" key="5">
    <source>
        <dbReference type="EMBL" id="KIX10793.1"/>
    </source>
</evidence>
<dbReference type="OrthoDB" id="9782876at2"/>
<feature type="region of interest" description="Disordered" evidence="4">
    <location>
        <begin position="1"/>
        <end position="24"/>
    </location>
</feature>
<proteinExistence type="predicted"/>
<keyword evidence="3" id="KW-0479">Metal-binding</keyword>
<organism evidence="5 6">
    <name type="scientific">Dethiosulfatarculus sandiegensis</name>
    <dbReference type="NCBI Taxonomy" id="1429043"/>
    <lineage>
        <taxon>Bacteria</taxon>
        <taxon>Pseudomonadati</taxon>
        <taxon>Thermodesulfobacteriota</taxon>
        <taxon>Desulfarculia</taxon>
        <taxon>Desulfarculales</taxon>
        <taxon>Desulfarculaceae</taxon>
        <taxon>Dethiosulfatarculus</taxon>
    </lineage>
</organism>
<evidence type="ECO:0000313" key="6">
    <source>
        <dbReference type="Proteomes" id="UP000032233"/>
    </source>
</evidence>
<keyword evidence="3" id="KW-0408">Iron</keyword>
<protein>
    <recommendedName>
        <fullName evidence="7">Deacylase</fullName>
    </recommendedName>
</protein>
<keyword evidence="6" id="KW-1185">Reference proteome</keyword>
<dbReference type="InParanoid" id="A0A0D2HJE7"/>
<comment type="subcellular location">
    <subcellularLocation>
        <location evidence="1">Cell envelope</location>
    </subcellularLocation>
</comment>
<dbReference type="EMBL" id="AZAC01000083">
    <property type="protein sequence ID" value="KIX10793.1"/>
    <property type="molecule type" value="Genomic_DNA"/>
</dbReference>
<evidence type="ECO:0000256" key="3">
    <source>
        <dbReference type="ARBA" id="ARBA00023014"/>
    </source>
</evidence>
<dbReference type="STRING" id="1429043.X474_27735"/>
<dbReference type="GO" id="GO:0030313">
    <property type="term" value="C:cell envelope"/>
    <property type="evidence" value="ECO:0007669"/>
    <property type="project" value="UniProtKB-SubCell"/>
</dbReference>
<dbReference type="PROSITE" id="PS51318">
    <property type="entry name" value="TAT"/>
    <property type="match status" value="1"/>
</dbReference>
<dbReference type="Gene3D" id="3.40.630.10">
    <property type="entry name" value="Zn peptidases"/>
    <property type="match status" value="2"/>
</dbReference>
<evidence type="ECO:0008006" key="7">
    <source>
        <dbReference type="Google" id="ProtNLM"/>
    </source>
</evidence>
<dbReference type="NCBIfam" id="TIGR01409">
    <property type="entry name" value="TAT_signal_seq"/>
    <property type="match status" value="1"/>
</dbReference>